<dbReference type="AlphaFoldDB" id="A0A1G6G485"/>
<dbReference type="Proteomes" id="UP000183670">
    <property type="component" value="Unassembled WGS sequence"/>
</dbReference>
<accession>A0A1G6G485</accession>
<evidence type="ECO:0000313" key="2">
    <source>
        <dbReference type="EMBL" id="SDJ03477.1"/>
    </source>
</evidence>
<evidence type="ECO:0000313" key="1">
    <source>
        <dbReference type="EMBL" id="SDB76794.1"/>
    </source>
</evidence>
<gene>
    <name evidence="1" type="ORF">SAMN05192581_101323</name>
    <name evidence="2" type="ORF">SAMN05192582_11092</name>
</gene>
<protein>
    <submittedName>
        <fullName evidence="1">Uncharacterized protein</fullName>
    </submittedName>
</protein>
<name>A0A1G6G485_BACOV</name>
<reference evidence="3 4" key="1">
    <citation type="submission" date="2016-10" db="EMBL/GenBank/DDBJ databases">
        <authorList>
            <person name="de Groot N.N."/>
        </authorList>
    </citation>
    <scope>NUCLEOTIDE SEQUENCE [LARGE SCALE GENOMIC DNA]</scope>
    <source>
        <strain evidence="1 4">NLAE-zl-C500</strain>
        <strain evidence="2 3">NLAE-zl-C57</strain>
    </source>
</reference>
<dbReference type="EMBL" id="FNDO01000109">
    <property type="protein sequence ID" value="SDJ03477.1"/>
    <property type="molecule type" value="Genomic_DNA"/>
</dbReference>
<evidence type="ECO:0000313" key="4">
    <source>
        <dbReference type="Proteomes" id="UP000183670"/>
    </source>
</evidence>
<dbReference type="Proteomes" id="UP000181870">
    <property type="component" value="Unassembled WGS sequence"/>
</dbReference>
<organism evidence="1 4">
    <name type="scientific">Bacteroides ovatus</name>
    <dbReference type="NCBI Taxonomy" id="28116"/>
    <lineage>
        <taxon>Bacteria</taxon>
        <taxon>Pseudomonadati</taxon>
        <taxon>Bacteroidota</taxon>
        <taxon>Bacteroidia</taxon>
        <taxon>Bacteroidales</taxon>
        <taxon>Bacteroidaceae</taxon>
        <taxon>Bacteroides</taxon>
    </lineage>
</organism>
<proteinExistence type="predicted"/>
<evidence type="ECO:0000313" key="3">
    <source>
        <dbReference type="Proteomes" id="UP000181870"/>
    </source>
</evidence>
<sequence length="53" mass="6410">MRREKSDSKVKQRQFNFSKAPETRLVLILNFYKAINQIVQKQAIKYSFVYLNK</sequence>
<dbReference type="EMBL" id="FMYE01000013">
    <property type="protein sequence ID" value="SDB76794.1"/>
    <property type="molecule type" value="Genomic_DNA"/>
</dbReference>